<comment type="caution">
    <text evidence="1">The sequence shown here is derived from an EMBL/GenBank/DDBJ whole genome shotgun (WGS) entry which is preliminary data.</text>
</comment>
<dbReference type="EMBL" id="PYGD01000001">
    <property type="protein sequence ID" value="PSK94179.1"/>
    <property type="molecule type" value="Genomic_DNA"/>
</dbReference>
<protein>
    <submittedName>
        <fullName evidence="1">Uncharacterized protein</fullName>
    </submittedName>
</protein>
<accession>A0A2P8DAE3</accession>
<organism evidence="1 2">
    <name type="scientific">Taibaiella chishuiensis</name>
    <dbReference type="NCBI Taxonomy" id="1434707"/>
    <lineage>
        <taxon>Bacteria</taxon>
        <taxon>Pseudomonadati</taxon>
        <taxon>Bacteroidota</taxon>
        <taxon>Chitinophagia</taxon>
        <taxon>Chitinophagales</taxon>
        <taxon>Chitinophagaceae</taxon>
        <taxon>Taibaiella</taxon>
    </lineage>
</organism>
<dbReference type="InterPro" id="IPR036691">
    <property type="entry name" value="Endo/exonu/phosph_ase_sf"/>
</dbReference>
<proteinExistence type="predicted"/>
<dbReference type="AlphaFoldDB" id="A0A2P8DAE3"/>
<reference evidence="1 2" key="1">
    <citation type="submission" date="2018-03" db="EMBL/GenBank/DDBJ databases">
        <title>Genomic Encyclopedia of Type Strains, Phase III (KMG-III): the genomes of soil and plant-associated and newly described type strains.</title>
        <authorList>
            <person name="Whitman W."/>
        </authorList>
    </citation>
    <scope>NUCLEOTIDE SEQUENCE [LARGE SCALE GENOMIC DNA]</scope>
    <source>
        <strain evidence="1 2">CGMCC 1.12700</strain>
    </source>
</reference>
<dbReference type="SUPFAM" id="SSF56219">
    <property type="entry name" value="DNase I-like"/>
    <property type="match status" value="1"/>
</dbReference>
<sequence length="116" mass="13233">MSCYCSLIKNKKETWQAVRYWFATWFATGKEPVIRPPEAAASPCCGFLHYRDNDFPAAGLRIDHFLLHPAVASGVERHIRGWGKSSDHGPVWIEIKINTLPPGRPKSHADNEEKYR</sequence>
<gene>
    <name evidence="1" type="ORF">B0I18_101332</name>
</gene>
<name>A0A2P8DAE3_9BACT</name>
<evidence type="ECO:0000313" key="1">
    <source>
        <dbReference type="EMBL" id="PSK94179.1"/>
    </source>
</evidence>
<keyword evidence="2" id="KW-1185">Reference proteome</keyword>
<evidence type="ECO:0000313" key="2">
    <source>
        <dbReference type="Proteomes" id="UP000240572"/>
    </source>
</evidence>
<dbReference type="Proteomes" id="UP000240572">
    <property type="component" value="Unassembled WGS sequence"/>
</dbReference>
<dbReference type="Gene3D" id="3.60.10.10">
    <property type="entry name" value="Endonuclease/exonuclease/phosphatase"/>
    <property type="match status" value="1"/>
</dbReference>